<keyword evidence="11" id="KW-1185">Reference proteome</keyword>
<evidence type="ECO:0000256" key="8">
    <source>
        <dbReference type="SAM" id="Phobius"/>
    </source>
</evidence>
<feature type="transmembrane region" description="Helical" evidence="8">
    <location>
        <begin position="393"/>
        <end position="415"/>
    </location>
</feature>
<feature type="transmembrane region" description="Helical" evidence="8">
    <location>
        <begin position="296"/>
        <end position="317"/>
    </location>
</feature>
<evidence type="ECO:0000256" key="5">
    <source>
        <dbReference type="ARBA" id="ARBA00022989"/>
    </source>
</evidence>
<keyword evidence="3 7" id="KW-0813">Transport</keyword>
<keyword evidence="6 8" id="KW-0472">Membrane</keyword>
<dbReference type="FunFam" id="1.20.1250.20:FF:000134">
    <property type="entry name" value="MFS sugar transporter protein"/>
    <property type="match status" value="1"/>
</dbReference>
<evidence type="ECO:0000256" key="3">
    <source>
        <dbReference type="ARBA" id="ARBA00022448"/>
    </source>
</evidence>
<dbReference type="EMBL" id="AMGV01000002">
    <property type="protein sequence ID" value="KEF61392.1"/>
    <property type="molecule type" value="Genomic_DNA"/>
</dbReference>
<feature type="transmembrane region" description="Helical" evidence="8">
    <location>
        <begin position="355"/>
        <end position="381"/>
    </location>
</feature>
<comment type="similarity">
    <text evidence="2 7">Belongs to the major facilitator superfamily. Sugar transporter (TC 2.A.1.1) family.</text>
</comment>
<evidence type="ECO:0000256" key="4">
    <source>
        <dbReference type="ARBA" id="ARBA00022692"/>
    </source>
</evidence>
<dbReference type="PRINTS" id="PR00171">
    <property type="entry name" value="SUGRTRNSPORT"/>
</dbReference>
<comment type="caution">
    <text evidence="10">The sequence shown here is derived from an EMBL/GenBank/DDBJ whole genome shotgun (WGS) entry which is preliminary data.</text>
</comment>
<reference evidence="10 11" key="1">
    <citation type="submission" date="2013-03" db="EMBL/GenBank/DDBJ databases">
        <title>The Genome Sequence of Exophiala aquamarina CBS 119918.</title>
        <authorList>
            <consortium name="The Broad Institute Genomics Platform"/>
            <person name="Cuomo C."/>
            <person name="de Hoog S."/>
            <person name="Gorbushina A."/>
            <person name="Walker B."/>
            <person name="Young S.K."/>
            <person name="Zeng Q."/>
            <person name="Gargeya S."/>
            <person name="Fitzgerald M."/>
            <person name="Haas B."/>
            <person name="Abouelleil A."/>
            <person name="Allen A.W."/>
            <person name="Alvarado L."/>
            <person name="Arachchi H.M."/>
            <person name="Berlin A.M."/>
            <person name="Chapman S.B."/>
            <person name="Gainer-Dewar J."/>
            <person name="Goldberg J."/>
            <person name="Griggs A."/>
            <person name="Gujja S."/>
            <person name="Hansen M."/>
            <person name="Howarth C."/>
            <person name="Imamovic A."/>
            <person name="Ireland A."/>
            <person name="Larimer J."/>
            <person name="McCowan C."/>
            <person name="Murphy C."/>
            <person name="Pearson M."/>
            <person name="Poon T.W."/>
            <person name="Priest M."/>
            <person name="Roberts A."/>
            <person name="Saif S."/>
            <person name="Shea T."/>
            <person name="Sisk P."/>
            <person name="Sykes S."/>
            <person name="Wortman J."/>
            <person name="Nusbaum C."/>
            <person name="Birren B."/>
        </authorList>
    </citation>
    <scope>NUCLEOTIDE SEQUENCE [LARGE SCALE GENOMIC DNA]</scope>
    <source>
        <strain evidence="10 11">CBS 119918</strain>
    </source>
</reference>
<dbReference type="Pfam" id="PF00083">
    <property type="entry name" value="Sugar_tr"/>
    <property type="match status" value="1"/>
</dbReference>
<dbReference type="InterPro" id="IPR003663">
    <property type="entry name" value="Sugar/inositol_transpt"/>
</dbReference>
<comment type="subcellular location">
    <subcellularLocation>
        <location evidence="1">Membrane</location>
        <topology evidence="1">Multi-pass membrane protein</topology>
    </subcellularLocation>
</comment>
<dbReference type="GeneID" id="25277898"/>
<dbReference type="InterPro" id="IPR020846">
    <property type="entry name" value="MFS_dom"/>
</dbReference>
<keyword evidence="4 8" id="KW-0812">Transmembrane</keyword>
<dbReference type="GO" id="GO:0005351">
    <property type="term" value="F:carbohydrate:proton symporter activity"/>
    <property type="evidence" value="ECO:0007669"/>
    <property type="project" value="TreeGrafter"/>
</dbReference>
<feature type="transmembrane region" description="Helical" evidence="8">
    <location>
        <begin position="169"/>
        <end position="190"/>
    </location>
</feature>
<dbReference type="OrthoDB" id="6612291at2759"/>
<dbReference type="RefSeq" id="XP_013263982.1">
    <property type="nucleotide sequence ID" value="XM_013408528.1"/>
</dbReference>
<evidence type="ECO:0000259" key="9">
    <source>
        <dbReference type="PROSITE" id="PS50850"/>
    </source>
</evidence>
<dbReference type="PROSITE" id="PS00217">
    <property type="entry name" value="SUGAR_TRANSPORT_2"/>
    <property type="match status" value="1"/>
</dbReference>
<evidence type="ECO:0000256" key="6">
    <source>
        <dbReference type="ARBA" id="ARBA00023136"/>
    </source>
</evidence>
<feature type="transmembrane region" description="Helical" evidence="8">
    <location>
        <begin position="7"/>
        <end position="28"/>
    </location>
</feature>
<dbReference type="VEuPathDB" id="FungiDB:A1O9_02958"/>
<evidence type="ECO:0000313" key="11">
    <source>
        <dbReference type="Proteomes" id="UP000027920"/>
    </source>
</evidence>
<proteinExistence type="inferred from homology"/>
<evidence type="ECO:0000256" key="1">
    <source>
        <dbReference type="ARBA" id="ARBA00004141"/>
    </source>
</evidence>
<feature type="transmembrane region" description="Helical" evidence="8">
    <location>
        <begin position="48"/>
        <end position="70"/>
    </location>
</feature>
<feature type="domain" description="Major facilitator superfamily (MFS) profile" evidence="9">
    <location>
        <begin position="11"/>
        <end position="446"/>
    </location>
</feature>
<sequence>MVSLTKYNIAICLVVAWGGFSYGFGFAIFVTSIGQPGFYQYFNLDRDILGAINALFNFGLAVGAIAQGWLADVLGRKRAFILAAVCSLVGAALIAGSVAIGMIITVRLLHGFGLGMLICLVPLYLTEVAPPHRRGLLSGLTTLSFGMGYVTCAWLSIGTYYATDLTVQWRVPLALACVGPLALLIGLPFVPESPRYLSLKGRNSEAWEVVQKLHHDPSDPEDSAAHAEFTQIVRQVEFDKEQKSGYIDIFRKPSWRKRALLAMFLQFAAQSTGILGIANFLILIFTSLGMTGVMPLLLYAVYSTIGTICVLIAILTVDKMGRRTMFLVGFPLLALCLLLEGVLQAKYLGTDNKAGLAACVAVIYLYIVCFQLVDGPAFIWVSEIFPTTIRAKGNSLGFFSYFVGAITYTTPSALAFKNIKYGMYFLYMGLCIISTVVVYFYIPETKQIPIEEIGALFGDEVVVHLTADGHGIVEEGKEVKVEGSATFIHSEKA</sequence>
<feature type="transmembrane region" description="Helical" evidence="8">
    <location>
        <begin position="108"/>
        <end position="125"/>
    </location>
</feature>
<dbReference type="AlphaFoldDB" id="A0A072PNT1"/>
<gene>
    <name evidence="10" type="ORF">A1O9_02958</name>
</gene>
<feature type="transmembrane region" description="Helical" evidence="8">
    <location>
        <begin position="324"/>
        <end position="343"/>
    </location>
</feature>
<keyword evidence="5 8" id="KW-1133">Transmembrane helix</keyword>
<dbReference type="NCBIfam" id="TIGR00879">
    <property type="entry name" value="SP"/>
    <property type="match status" value="1"/>
</dbReference>
<dbReference type="InterPro" id="IPR005829">
    <property type="entry name" value="Sugar_transporter_CS"/>
</dbReference>
<dbReference type="PANTHER" id="PTHR48022:SF11">
    <property type="entry name" value="MONOSACCHARIDE TRANSPORTER (HXT8), PUTATIVE (AFU_ORTHOLOGUE AFUA_2G08120)-RELATED"/>
    <property type="match status" value="1"/>
</dbReference>
<dbReference type="PROSITE" id="PS00216">
    <property type="entry name" value="SUGAR_TRANSPORT_1"/>
    <property type="match status" value="1"/>
</dbReference>
<dbReference type="InterPro" id="IPR036259">
    <property type="entry name" value="MFS_trans_sf"/>
</dbReference>
<protein>
    <recommendedName>
        <fullName evidence="9">Major facilitator superfamily (MFS) profile domain-containing protein</fullName>
    </recommendedName>
</protein>
<organism evidence="10 11">
    <name type="scientific">Exophiala aquamarina CBS 119918</name>
    <dbReference type="NCBI Taxonomy" id="1182545"/>
    <lineage>
        <taxon>Eukaryota</taxon>
        <taxon>Fungi</taxon>
        <taxon>Dikarya</taxon>
        <taxon>Ascomycota</taxon>
        <taxon>Pezizomycotina</taxon>
        <taxon>Eurotiomycetes</taxon>
        <taxon>Chaetothyriomycetidae</taxon>
        <taxon>Chaetothyriales</taxon>
        <taxon>Herpotrichiellaceae</taxon>
        <taxon>Exophiala</taxon>
    </lineage>
</organism>
<accession>A0A072PNT1</accession>
<evidence type="ECO:0000256" key="2">
    <source>
        <dbReference type="ARBA" id="ARBA00010992"/>
    </source>
</evidence>
<evidence type="ECO:0000256" key="7">
    <source>
        <dbReference type="RuleBase" id="RU003346"/>
    </source>
</evidence>
<feature type="transmembrane region" description="Helical" evidence="8">
    <location>
        <begin position="79"/>
        <end position="102"/>
    </location>
</feature>
<feature type="transmembrane region" description="Helical" evidence="8">
    <location>
        <begin position="137"/>
        <end position="157"/>
    </location>
</feature>
<dbReference type="InterPro" id="IPR050360">
    <property type="entry name" value="MFS_Sugar_Transporters"/>
</dbReference>
<dbReference type="GO" id="GO:0016020">
    <property type="term" value="C:membrane"/>
    <property type="evidence" value="ECO:0007669"/>
    <property type="project" value="UniProtKB-SubCell"/>
</dbReference>
<dbReference type="PROSITE" id="PS50850">
    <property type="entry name" value="MFS"/>
    <property type="match status" value="1"/>
</dbReference>
<evidence type="ECO:0000313" key="10">
    <source>
        <dbReference type="EMBL" id="KEF61392.1"/>
    </source>
</evidence>
<dbReference type="Proteomes" id="UP000027920">
    <property type="component" value="Unassembled WGS sequence"/>
</dbReference>
<feature type="transmembrane region" description="Helical" evidence="8">
    <location>
        <begin position="421"/>
        <end position="442"/>
    </location>
</feature>
<dbReference type="SUPFAM" id="SSF103473">
    <property type="entry name" value="MFS general substrate transporter"/>
    <property type="match status" value="1"/>
</dbReference>
<dbReference type="PANTHER" id="PTHR48022">
    <property type="entry name" value="PLASTIDIC GLUCOSE TRANSPORTER 4"/>
    <property type="match status" value="1"/>
</dbReference>
<feature type="transmembrane region" description="Helical" evidence="8">
    <location>
        <begin position="259"/>
        <end position="284"/>
    </location>
</feature>
<dbReference type="HOGENOM" id="CLU_001265_30_13_1"/>
<dbReference type="InterPro" id="IPR005828">
    <property type="entry name" value="MFS_sugar_transport-like"/>
</dbReference>
<name>A0A072PNT1_9EURO</name>
<dbReference type="Gene3D" id="1.20.1250.20">
    <property type="entry name" value="MFS general substrate transporter like domains"/>
    <property type="match status" value="1"/>
</dbReference>